<dbReference type="InterPro" id="IPR000792">
    <property type="entry name" value="Tscrpt_reg_LuxR_C"/>
</dbReference>
<sequence length="273" mass="29687">MEQLVILSKLEQEYLLGAIEAALQVREPRRFFLWTQGQLQALLPHRILVCLHFGPAGEVLHVECVHGTVLGEAALARLADPVDGLAVRLARHCLGAAPGCAPAALEAEPAAPRHPLAAFQPELRAARLDNVLLHGTERLPGGASCFALFGMPHRPGPRQGYFLELLLPHLHLALMRLRADAEGEAYAGVAAAGQPARPRRQVSQRELEILHWVREGKSNDEVGQILGISGYTVKNHLQRIYKTLGVSNRAQAVAHGISLRLLASASAPPMRRQ</sequence>
<organism evidence="5 6">
    <name type="scientific">Pseudoduganella namucuonensis</name>
    <dbReference type="NCBI Taxonomy" id="1035707"/>
    <lineage>
        <taxon>Bacteria</taxon>
        <taxon>Pseudomonadati</taxon>
        <taxon>Pseudomonadota</taxon>
        <taxon>Betaproteobacteria</taxon>
        <taxon>Burkholderiales</taxon>
        <taxon>Oxalobacteraceae</taxon>
        <taxon>Telluria group</taxon>
        <taxon>Pseudoduganella</taxon>
    </lineage>
</organism>
<dbReference type="InterPro" id="IPR036388">
    <property type="entry name" value="WH-like_DNA-bd_sf"/>
</dbReference>
<dbReference type="GO" id="GO:0003677">
    <property type="term" value="F:DNA binding"/>
    <property type="evidence" value="ECO:0007669"/>
    <property type="project" value="UniProtKB-KW"/>
</dbReference>
<evidence type="ECO:0000256" key="3">
    <source>
        <dbReference type="ARBA" id="ARBA00023163"/>
    </source>
</evidence>
<dbReference type="SUPFAM" id="SSF46894">
    <property type="entry name" value="C-terminal effector domain of the bipartite response regulators"/>
    <property type="match status" value="1"/>
</dbReference>
<dbReference type="Proteomes" id="UP000199391">
    <property type="component" value="Unassembled WGS sequence"/>
</dbReference>
<dbReference type="Pfam" id="PF00196">
    <property type="entry name" value="GerE"/>
    <property type="match status" value="1"/>
</dbReference>
<dbReference type="EMBL" id="FPBO01000043">
    <property type="protein sequence ID" value="SFV14609.1"/>
    <property type="molecule type" value="Genomic_DNA"/>
</dbReference>
<dbReference type="NCBIfam" id="TIGR03020">
    <property type="entry name" value="EpsA"/>
    <property type="match status" value="1"/>
</dbReference>
<dbReference type="PRINTS" id="PR00038">
    <property type="entry name" value="HTHLUXR"/>
</dbReference>
<name>A0A1I7LY75_9BURK</name>
<dbReference type="STRING" id="1035707.SAMN05216552_10436"/>
<dbReference type="PANTHER" id="PTHR44688">
    <property type="entry name" value="DNA-BINDING TRANSCRIPTIONAL ACTIVATOR DEVR_DOSR"/>
    <property type="match status" value="1"/>
</dbReference>
<gene>
    <name evidence="5" type="ORF">SAMN05216552_10436</name>
</gene>
<dbReference type="GO" id="GO:0006355">
    <property type="term" value="P:regulation of DNA-templated transcription"/>
    <property type="evidence" value="ECO:0007669"/>
    <property type="project" value="InterPro"/>
</dbReference>
<feature type="domain" description="HTH luxR-type" evidence="4">
    <location>
        <begin position="195"/>
        <end position="260"/>
    </location>
</feature>
<protein>
    <submittedName>
        <fullName evidence="5">Transcriptional regulator, LuxR family</fullName>
    </submittedName>
</protein>
<proteinExistence type="predicted"/>
<keyword evidence="6" id="KW-1185">Reference proteome</keyword>
<dbReference type="AlphaFoldDB" id="A0A1I7LY75"/>
<accession>A0A1I7LY75</accession>
<dbReference type="InterPro" id="IPR017470">
    <property type="entry name" value="Tscrpt_reg_EpsA"/>
</dbReference>
<keyword evidence="1" id="KW-0805">Transcription regulation</keyword>
<dbReference type="Gene3D" id="1.10.10.10">
    <property type="entry name" value="Winged helix-like DNA-binding domain superfamily/Winged helix DNA-binding domain"/>
    <property type="match status" value="1"/>
</dbReference>
<keyword evidence="3" id="KW-0804">Transcription</keyword>
<dbReference type="CDD" id="cd06170">
    <property type="entry name" value="LuxR_C_like"/>
    <property type="match status" value="1"/>
</dbReference>
<dbReference type="PROSITE" id="PS50043">
    <property type="entry name" value="HTH_LUXR_2"/>
    <property type="match status" value="1"/>
</dbReference>
<evidence type="ECO:0000256" key="1">
    <source>
        <dbReference type="ARBA" id="ARBA00023015"/>
    </source>
</evidence>
<dbReference type="OrthoDB" id="135231at2"/>
<evidence type="ECO:0000256" key="2">
    <source>
        <dbReference type="ARBA" id="ARBA00023125"/>
    </source>
</evidence>
<evidence type="ECO:0000313" key="6">
    <source>
        <dbReference type="Proteomes" id="UP000199391"/>
    </source>
</evidence>
<dbReference type="SMART" id="SM00421">
    <property type="entry name" value="HTH_LUXR"/>
    <property type="match status" value="1"/>
</dbReference>
<evidence type="ECO:0000313" key="5">
    <source>
        <dbReference type="EMBL" id="SFV14609.1"/>
    </source>
</evidence>
<keyword evidence="2" id="KW-0238">DNA-binding</keyword>
<evidence type="ECO:0000259" key="4">
    <source>
        <dbReference type="PROSITE" id="PS50043"/>
    </source>
</evidence>
<dbReference type="RefSeq" id="WP_093559921.1">
    <property type="nucleotide sequence ID" value="NZ_FPBO01000043.1"/>
</dbReference>
<reference evidence="6" key="1">
    <citation type="submission" date="2016-10" db="EMBL/GenBank/DDBJ databases">
        <authorList>
            <person name="Varghese N."/>
            <person name="Submissions S."/>
        </authorList>
    </citation>
    <scope>NUCLEOTIDE SEQUENCE [LARGE SCALE GENOMIC DNA]</scope>
    <source>
        <strain evidence="6">CGMCC 1.11014</strain>
    </source>
</reference>
<dbReference type="PANTHER" id="PTHR44688:SF16">
    <property type="entry name" value="DNA-BINDING TRANSCRIPTIONAL ACTIVATOR DEVR_DOSR"/>
    <property type="match status" value="1"/>
</dbReference>
<dbReference type="InterPro" id="IPR016032">
    <property type="entry name" value="Sig_transdc_resp-reg_C-effctor"/>
</dbReference>